<protein>
    <submittedName>
        <fullName evidence="4">Spx/MgsR family RNA polymerase-binding regulatory protein</fullName>
    </submittedName>
</protein>
<reference evidence="4 5" key="1">
    <citation type="journal article" date="2014" name="Genome Announc.">
        <title>Draft genome sequences of eight enterohepatic helicobacter species isolated from both laboratory and wild rodents.</title>
        <authorList>
            <person name="Sheh A."/>
            <person name="Shen Z."/>
            <person name="Fox J.G."/>
        </authorList>
    </citation>
    <scope>NUCLEOTIDE SEQUENCE [LARGE SCALE GENOMIC DNA]</scope>
    <source>
        <strain evidence="4 5">MIT 97-6194</strain>
    </source>
</reference>
<comment type="caution">
    <text evidence="4">The sequence shown here is derived from an EMBL/GenBank/DDBJ whole genome shotgun (WGS) entry which is preliminary data.</text>
</comment>
<dbReference type="Pfam" id="PF03960">
    <property type="entry name" value="ArsC"/>
    <property type="match status" value="1"/>
</dbReference>
<evidence type="ECO:0000256" key="1">
    <source>
        <dbReference type="ARBA" id="ARBA00007198"/>
    </source>
</evidence>
<dbReference type="InterPro" id="IPR006660">
    <property type="entry name" value="Arsenate_reductase-like"/>
</dbReference>
<reference evidence="3 6" key="4">
    <citation type="submission" date="2019-12" db="EMBL/GenBank/DDBJ databases">
        <title>Multi-Generational Helicobacter saguini Isolates.</title>
        <authorList>
            <person name="Mannion A."/>
            <person name="Shen Z."/>
            <person name="Fox J.G."/>
        </authorList>
    </citation>
    <scope>NUCLEOTIDE SEQUENCE [LARGE SCALE GENOMIC DNA]</scope>
    <source>
        <strain evidence="3">16-048</strain>
        <strain evidence="6">16-048 (F4)</strain>
    </source>
</reference>
<evidence type="ECO:0000313" key="6">
    <source>
        <dbReference type="Proteomes" id="UP000477070"/>
    </source>
</evidence>
<dbReference type="Proteomes" id="UP000477070">
    <property type="component" value="Unassembled WGS sequence"/>
</dbReference>
<dbReference type="RefSeq" id="WP_052062652.1">
    <property type="nucleotide sequence ID" value="NZ_JRMP02000016.1"/>
</dbReference>
<comment type="similarity">
    <text evidence="1 2">Belongs to the ArsC family.</text>
</comment>
<dbReference type="InterPro" id="IPR006504">
    <property type="entry name" value="Tscrpt_reg_Spx/MgsR"/>
</dbReference>
<dbReference type="Gene3D" id="3.40.30.10">
    <property type="entry name" value="Glutaredoxin"/>
    <property type="match status" value="1"/>
</dbReference>
<dbReference type="PANTHER" id="PTHR30041:SF8">
    <property type="entry name" value="PROTEIN YFFB"/>
    <property type="match status" value="1"/>
</dbReference>
<evidence type="ECO:0000313" key="4">
    <source>
        <dbReference type="EMBL" id="TLD92986.1"/>
    </source>
</evidence>
<dbReference type="NCBIfam" id="TIGR01617">
    <property type="entry name" value="arsC_related"/>
    <property type="match status" value="1"/>
</dbReference>
<name>A0A347VPS8_9HELI</name>
<keyword evidence="5" id="KW-1185">Reference proteome</keyword>
<dbReference type="SUPFAM" id="SSF52833">
    <property type="entry name" value="Thioredoxin-like"/>
    <property type="match status" value="1"/>
</dbReference>
<dbReference type="EMBL" id="QBIU01000002">
    <property type="protein sequence ID" value="MWV70437.1"/>
    <property type="molecule type" value="Genomic_DNA"/>
</dbReference>
<gene>
    <name evidence="3" type="ORF">DCO61_10640</name>
    <name evidence="4" type="ORF">LS64_009345</name>
</gene>
<accession>A0A347VPS8</accession>
<organism evidence="4 5">
    <name type="scientific">Helicobacter saguini</name>
    <dbReference type="NCBI Taxonomy" id="1548018"/>
    <lineage>
        <taxon>Bacteria</taxon>
        <taxon>Pseudomonadati</taxon>
        <taxon>Campylobacterota</taxon>
        <taxon>Epsilonproteobacteria</taxon>
        <taxon>Campylobacterales</taxon>
        <taxon>Helicobacteraceae</taxon>
        <taxon>Helicobacter</taxon>
    </lineage>
</organism>
<dbReference type="AlphaFoldDB" id="A0A347VPS8"/>
<dbReference type="EMBL" id="JRMP02000016">
    <property type="protein sequence ID" value="TLD92986.1"/>
    <property type="molecule type" value="Genomic_DNA"/>
</dbReference>
<dbReference type="PANTHER" id="PTHR30041">
    <property type="entry name" value="ARSENATE REDUCTASE"/>
    <property type="match status" value="1"/>
</dbReference>
<dbReference type="OrthoDB" id="9803749at2"/>
<dbReference type="PROSITE" id="PS51353">
    <property type="entry name" value="ARSC"/>
    <property type="match status" value="1"/>
</dbReference>
<dbReference type="InterPro" id="IPR036249">
    <property type="entry name" value="Thioredoxin-like_sf"/>
</dbReference>
<proteinExistence type="inferred from homology"/>
<reference evidence="4 5" key="2">
    <citation type="journal article" date="2016" name="Infect. Immun.">
        <title>Helicobacter saguini, a Novel Helicobacter Isolated from Cotton-Top Tamarins with Ulcerative Colitis, Has Proinflammatory Properties and Induces Typhlocolitis and Dysplasia in Gnotobiotic IL-10-/- Mice.</title>
        <authorList>
            <person name="Shen Z."/>
            <person name="Mannion A."/>
            <person name="Whary M.T."/>
            <person name="Muthupalani S."/>
            <person name="Sheh A."/>
            <person name="Feng Y."/>
            <person name="Gong G."/>
            <person name="Vandamme P."/>
            <person name="Holcombe H.R."/>
            <person name="Paster B.J."/>
            <person name="Fox J.G."/>
        </authorList>
    </citation>
    <scope>NUCLEOTIDE SEQUENCE [LARGE SCALE GENOMIC DNA]</scope>
    <source>
        <strain evidence="4 5">MIT 97-6194</strain>
    </source>
</reference>
<reference evidence="4" key="3">
    <citation type="submission" date="2018-04" db="EMBL/GenBank/DDBJ databases">
        <authorList>
            <person name="Sheh A."/>
            <person name="Shen Z."/>
            <person name="Mannion A.J."/>
            <person name="Fox J.G."/>
        </authorList>
    </citation>
    <scope>NUCLEOTIDE SEQUENCE</scope>
    <source>
        <strain evidence="4">MIT 97-6194</strain>
    </source>
</reference>
<evidence type="ECO:0000256" key="2">
    <source>
        <dbReference type="PROSITE-ProRule" id="PRU01282"/>
    </source>
</evidence>
<evidence type="ECO:0000313" key="3">
    <source>
        <dbReference type="EMBL" id="MWV70437.1"/>
    </source>
</evidence>
<dbReference type="Proteomes" id="UP000029714">
    <property type="component" value="Unassembled WGS sequence"/>
</dbReference>
<evidence type="ECO:0000313" key="5">
    <source>
        <dbReference type="Proteomes" id="UP000029714"/>
    </source>
</evidence>
<sequence length="121" mass="13674">MIKIYGIKNCNSMKKAFVFLDNLGIKYEFVDFKKCVISKEFVEKIINLRSIESVVNTKGTTFRKLKDFGLFGDLSGVNAEIIASNPALIKRPLIVKFSKDCNLDSIESVFIGLNEMEKLKA</sequence>